<dbReference type="OrthoDB" id="9793784at2"/>
<keyword evidence="5" id="KW-0349">Heme</keyword>
<evidence type="ECO:0000256" key="6">
    <source>
        <dbReference type="ARBA" id="ARBA00022692"/>
    </source>
</evidence>
<evidence type="ECO:0000256" key="12">
    <source>
        <dbReference type="ARBA" id="ARBA00037975"/>
    </source>
</evidence>
<evidence type="ECO:0000256" key="11">
    <source>
        <dbReference type="ARBA" id="ARBA00023136"/>
    </source>
</evidence>
<evidence type="ECO:0000256" key="1">
    <source>
        <dbReference type="ARBA" id="ARBA00001970"/>
    </source>
</evidence>
<gene>
    <name evidence="15" type="primary">cybB</name>
    <name evidence="15" type="ORF">BSEPE_1152</name>
</gene>
<dbReference type="GO" id="GO:0005886">
    <property type="term" value="C:plasma membrane"/>
    <property type="evidence" value="ECO:0007669"/>
    <property type="project" value="UniProtKB-SubCell"/>
</dbReference>
<dbReference type="RefSeq" id="WP_066045067.1">
    <property type="nucleotide sequence ID" value="NZ_AP013042.1"/>
</dbReference>
<dbReference type="GO" id="GO:0046872">
    <property type="term" value="F:metal ion binding"/>
    <property type="evidence" value="ECO:0007669"/>
    <property type="project" value="UniProtKB-KW"/>
</dbReference>
<keyword evidence="3" id="KW-0813">Transport</keyword>
<evidence type="ECO:0000256" key="13">
    <source>
        <dbReference type="SAM" id="Phobius"/>
    </source>
</evidence>
<dbReference type="Gene3D" id="1.20.950.20">
    <property type="entry name" value="Transmembrane di-heme cytochromes, Chain C"/>
    <property type="match status" value="1"/>
</dbReference>
<reference evidence="15 16" key="1">
    <citation type="journal article" date="2000" name="Mar. Ecol. Prog. Ser.">
        <title>Phylogenetic characterization of endosymbionts in three hydrothermal vent mussels: influence on host distributions.</title>
        <authorList>
            <person name="Fujiwara Y."/>
            <person name="Takai K."/>
            <person name="Uematsu K."/>
            <person name="Tsuchida S."/>
            <person name="Hunt J.C."/>
            <person name="Hashimoto J."/>
        </authorList>
    </citation>
    <scope>NUCLEOTIDE SEQUENCE [LARGE SCALE GENOMIC DNA]</scope>
    <source>
        <strain evidence="15 16">Myojin Knoll</strain>
    </source>
</reference>
<keyword evidence="10" id="KW-0408">Iron</keyword>
<keyword evidence="4" id="KW-1003">Cell membrane</keyword>
<accession>A0A0P0UT02</accession>
<dbReference type="SUPFAM" id="SSF81342">
    <property type="entry name" value="Transmembrane di-heme cytochromes"/>
    <property type="match status" value="1"/>
</dbReference>
<dbReference type="EMBL" id="AP013042">
    <property type="protein sequence ID" value="BAS68140.1"/>
    <property type="molecule type" value="Genomic_DNA"/>
</dbReference>
<dbReference type="GO" id="GO:0020037">
    <property type="term" value="F:heme binding"/>
    <property type="evidence" value="ECO:0007669"/>
    <property type="project" value="TreeGrafter"/>
</dbReference>
<dbReference type="PANTHER" id="PTHR30529">
    <property type="entry name" value="CYTOCHROME B561"/>
    <property type="match status" value="1"/>
</dbReference>
<feature type="transmembrane region" description="Helical" evidence="13">
    <location>
        <begin position="86"/>
        <end position="107"/>
    </location>
</feature>
<comment type="cofactor">
    <cofactor evidence="1">
        <name>heme b</name>
        <dbReference type="ChEBI" id="CHEBI:60344"/>
    </cofactor>
</comment>
<dbReference type="Pfam" id="PF01292">
    <property type="entry name" value="Ni_hydr_CYTB"/>
    <property type="match status" value="1"/>
</dbReference>
<feature type="transmembrane region" description="Helical" evidence="13">
    <location>
        <begin position="148"/>
        <end position="169"/>
    </location>
</feature>
<evidence type="ECO:0000256" key="9">
    <source>
        <dbReference type="ARBA" id="ARBA00022989"/>
    </source>
</evidence>
<dbReference type="AlphaFoldDB" id="A0A0P0UT02"/>
<evidence type="ECO:0000256" key="4">
    <source>
        <dbReference type="ARBA" id="ARBA00022475"/>
    </source>
</evidence>
<keyword evidence="16" id="KW-1185">Reference proteome</keyword>
<dbReference type="GO" id="GO:0022904">
    <property type="term" value="P:respiratory electron transport chain"/>
    <property type="evidence" value="ECO:0007669"/>
    <property type="project" value="InterPro"/>
</dbReference>
<evidence type="ECO:0000256" key="2">
    <source>
        <dbReference type="ARBA" id="ARBA00004651"/>
    </source>
</evidence>
<evidence type="ECO:0000256" key="7">
    <source>
        <dbReference type="ARBA" id="ARBA00022723"/>
    </source>
</evidence>
<dbReference type="InterPro" id="IPR011577">
    <property type="entry name" value="Cyt_b561_bac/Ni-Hgenase"/>
</dbReference>
<reference evidence="15 16" key="2">
    <citation type="journal article" date="2016" name="ISME J.">
        <title>Heterogeneous composition of key metabolic gene clusters in a vent mussel symbiont population.</title>
        <authorList>
            <person name="Ikuta T."/>
            <person name="Takaki Y."/>
            <person name="Nagai Y."/>
            <person name="Shimamura S."/>
            <person name="Tsuda M."/>
            <person name="Kawagucci S."/>
            <person name="Aoki Y."/>
            <person name="Inoue K."/>
            <person name="Teruya M."/>
            <person name="Satou K."/>
            <person name="Teruya K."/>
            <person name="Shimoji M."/>
            <person name="Tamotsu H."/>
            <person name="Hirano T."/>
            <person name="Maruyama T."/>
            <person name="Yoshida T."/>
        </authorList>
    </citation>
    <scope>NUCLEOTIDE SEQUENCE [LARGE SCALE GENOMIC DNA]</scope>
    <source>
        <strain evidence="15 16">Myojin Knoll</strain>
    </source>
</reference>
<dbReference type="GO" id="GO:0009055">
    <property type="term" value="F:electron transfer activity"/>
    <property type="evidence" value="ECO:0007669"/>
    <property type="project" value="InterPro"/>
</dbReference>
<proteinExistence type="inferred from homology"/>
<keyword evidence="7" id="KW-0479">Metal-binding</keyword>
<evidence type="ECO:0000259" key="14">
    <source>
        <dbReference type="Pfam" id="PF01292"/>
    </source>
</evidence>
<comment type="similarity">
    <text evidence="12">Belongs to the cytochrome b561 family.</text>
</comment>
<keyword evidence="9 13" id="KW-1133">Transmembrane helix</keyword>
<dbReference type="PANTHER" id="PTHR30529:SF7">
    <property type="entry name" value="CYTOCHROME B561 BACTERIAL_NI-HYDROGENASE DOMAIN-CONTAINING PROTEIN"/>
    <property type="match status" value="1"/>
</dbReference>
<sequence length="183" mass="20433">MKDTKQKLSNLTIFLHWTTGLTIITLAVIGVYMSENEAFELYPIHKSIGVLIFALIIIRVYWRFVNGWLQPVTQYKAIEHNLAKTIHWVLIIATVVMPISGFIMSGAGGYGVSVFGLEIIAAQFDPIAKEAIPHNAQLAGFMAQTHEIAGWTIIVAIVLHITGAIKHHFIDKDNTLRRMLGKN</sequence>
<evidence type="ECO:0000256" key="8">
    <source>
        <dbReference type="ARBA" id="ARBA00022982"/>
    </source>
</evidence>
<dbReference type="STRING" id="1303921.BSEPE_1152"/>
<evidence type="ECO:0000256" key="3">
    <source>
        <dbReference type="ARBA" id="ARBA00022448"/>
    </source>
</evidence>
<evidence type="ECO:0000256" key="5">
    <source>
        <dbReference type="ARBA" id="ARBA00022617"/>
    </source>
</evidence>
<feature type="domain" description="Cytochrome b561 bacterial/Ni-hydrogenase" evidence="14">
    <location>
        <begin position="9"/>
        <end position="181"/>
    </location>
</feature>
<comment type="subcellular location">
    <subcellularLocation>
        <location evidence="2">Cell membrane</location>
        <topology evidence="2">Multi-pass membrane protein</topology>
    </subcellularLocation>
</comment>
<keyword evidence="8" id="KW-0249">Electron transport</keyword>
<feature type="transmembrane region" description="Helical" evidence="13">
    <location>
        <begin position="12"/>
        <end position="32"/>
    </location>
</feature>
<evidence type="ECO:0000256" key="10">
    <source>
        <dbReference type="ARBA" id="ARBA00023004"/>
    </source>
</evidence>
<dbReference type="InterPro" id="IPR016174">
    <property type="entry name" value="Di-haem_cyt_TM"/>
</dbReference>
<evidence type="ECO:0000313" key="15">
    <source>
        <dbReference type="EMBL" id="BAS68140.1"/>
    </source>
</evidence>
<feature type="transmembrane region" description="Helical" evidence="13">
    <location>
        <begin position="44"/>
        <end position="65"/>
    </location>
</feature>
<organism evidence="15 16">
    <name type="scientific">endosymbiont of Bathymodiolus septemdierum str. Myojin knoll</name>
    <dbReference type="NCBI Taxonomy" id="1303921"/>
    <lineage>
        <taxon>Bacteria</taxon>
        <taxon>Pseudomonadati</taxon>
        <taxon>Pseudomonadota</taxon>
        <taxon>Gammaproteobacteria</taxon>
        <taxon>sulfur-oxidizing symbionts</taxon>
    </lineage>
</organism>
<dbReference type="InterPro" id="IPR052168">
    <property type="entry name" value="Cytochrome_b561_oxidase"/>
</dbReference>
<protein>
    <submittedName>
        <fullName evidence="15">Cytochrome b561</fullName>
    </submittedName>
</protein>
<evidence type="ECO:0000313" key="16">
    <source>
        <dbReference type="Proteomes" id="UP000067399"/>
    </source>
</evidence>
<keyword evidence="6 13" id="KW-0812">Transmembrane</keyword>
<dbReference type="KEGG" id="ebh:BSEPE_1152"/>
<dbReference type="Proteomes" id="UP000067399">
    <property type="component" value="Chromosome"/>
</dbReference>
<name>A0A0P0UT02_9GAMM</name>
<keyword evidence="11 13" id="KW-0472">Membrane</keyword>